<evidence type="ECO:0000313" key="1">
    <source>
        <dbReference type="EMBL" id="TGA98257.1"/>
    </source>
</evidence>
<dbReference type="EMBL" id="SRJD01000008">
    <property type="protein sequence ID" value="TGA98257.1"/>
    <property type="molecule type" value="Genomic_DNA"/>
</dbReference>
<keyword evidence="2" id="KW-1185">Reference proteome</keyword>
<protein>
    <submittedName>
        <fullName evidence="1">SIR2 family protein</fullName>
    </submittedName>
</protein>
<reference evidence="1 2" key="1">
    <citation type="journal article" date="2015" name="Int. J. Syst. Evol. Microbiol.">
        <title>Sporolactobacillus shoreae sp. nov. and Sporolactobacillus spathodeae sp. nov., two spore-forming lactic acid bacteria isolated from tree barks in Thailand.</title>
        <authorList>
            <person name="Thamacharoensuk T."/>
            <person name="Kitahara M."/>
            <person name="Ohkuma M."/>
            <person name="Thongchul N."/>
            <person name="Tanasupawat S."/>
        </authorList>
    </citation>
    <scope>NUCLEOTIDE SEQUENCE [LARGE SCALE GENOMIC DNA]</scope>
    <source>
        <strain evidence="1 2">BK92</strain>
    </source>
</reference>
<dbReference type="RefSeq" id="WP_135348345.1">
    <property type="nucleotide sequence ID" value="NZ_SRJD01000008.1"/>
</dbReference>
<evidence type="ECO:0000313" key="2">
    <source>
        <dbReference type="Proteomes" id="UP000298347"/>
    </source>
</evidence>
<dbReference type="OrthoDB" id="78172at2"/>
<dbReference type="InterPro" id="IPR029035">
    <property type="entry name" value="DHS-like_NAD/FAD-binding_dom"/>
</dbReference>
<accession>A0A4Z0GQ90</accession>
<dbReference type="Proteomes" id="UP000298347">
    <property type="component" value="Unassembled WGS sequence"/>
</dbReference>
<sequence length="859" mass="99660">MQNENIHSYIKDIANHLWQPTIYGHASVMVGAGFSKNAISSVHDKSLPNWGELSLSIFDRLYTRDTKTDVVEQWNTKRVGKTFGRNALNIAEEFRVTFGRSALDKLIEINLPDLEYQPGPLHTQLLELPWNDVFTTNYDTLLERTISKINIKNRKNYKIVRTQNDLPGSTRPRIIKLHGSMPTAKPYIITEEDYRTYPKKFAPFVNTVQQAMLETQLCLIGFSGDDPNFTSWLGWLRDNMQENCPKIYLCGVFDDLNSSEKKLLEQRNIVIVDIGSLIKGETSNRYSDALVLFFKELKENKITTKDIYQLPKELDNLKHLISKIRSQNRIWSRYAALPEKIRAKASLNLDAHLDKVLSDKTGTYEDRLLYVSELCQRKCHCLLPFTNKQITQLEELINHINDSKENDNEASNTWAELCLSLCLNYRQNNLRDRYIRLMDKLEHKLNEFNEEVSMRFFLEKSIFALQSFDYIESLKWIRRIGSTSPIVIRIKKCCILSQLGLEKDAKQNLKEISMDVAQQFMPKEVYASLIGYINLCYRSLGIWENNEFDIFSDNESLDSKYNTRNILNGMQEILFSKLQDAEGKDKKITKSFSPNTFVHHFGTGSKEVTEARTASFQYLNLIDSLCLPVFGDHKSSIFGAIQHILENIKCPYWEWFYIIQFHDKDYYDRFFTRSYVTFCEKGLVEPILNNLILLLKIFNTNEDFNRSRKILTEKEIINLASRFALHANKAEINLLLEKFVEINNKGQIANKYEIEDALNNFSYAFDKEKLIDNLELILSSPYNGLHLSSHFNSVKGLPEDLVKKYFPEILANVSSLDLSVRDEAILRLLLIKKSHTFSEHESEIATSVCSNLKVPHQSH</sequence>
<organism evidence="1 2">
    <name type="scientific">Sporolactobacillus shoreae</name>
    <dbReference type="NCBI Taxonomy" id="1465501"/>
    <lineage>
        <taxon>Bacteria</taxon>
        <taxon>Bacillati</taxon>
        <taxon>Bacillota</taxon>
        <taxon>Bacilli</taxon>
        <taxon>Bacillales</taxon>
        <taxon>Sporolactobacillaceae</taxon>
        <taxon>Sporolactobacillus</taxon>
    </lineage>
</organism>
<proteinExistence type="predicted"/>
<dbReference type="SUPFAM" id="SSF52467">
    <property type="entry name" value="DHS-like NAD/FAD-binding domain"/>
    <property type="match status" value="1"/>
</dbReference>
<gene>
    <name evidence="1" type="ORF">E4665_08375</name>
</gene>
<comment type="caution">
    <text evidence="1">The sequence shown here is derived from an EMBL/GenBank/DDBJ whole genome shotgun (WGS) entry which is preliminary data.</text>
</comment>
<name>A0A4Z0GQ90_9BACL</name>
<dbReference type="Pfam" id="PF13289">
    <property type="entry name" value="SIR2_2"/>
    <property type="match status" value="1"/>
</dbReference>
<dbReference type="AlphaFoldDB" id="A0A4Z0GQ90"/>